<organism evidence="3 4">
    <name type="scientific">Gulosibacter macacae</name>
    <dbReference type="NCBI Taxonomy" id="2488791"/>
    <lineage>
        <taxon>Bacteria</taxon>
        <taxon>Bacillati</taxon>
        <taxon>Actinomycetota</taxon>
        <taxon>Actinomycetes</taxon>
        <taxon>Micrococcales</taxon>
        <taxon>Microbacteriaceae</taxon>
        <taxon>Gulosibacter</taxon>
    </lineage>
</organism>
<dbReference type="NCBIfam" id="TIGR00095">
    <property type="entry name" value="16S rRNA (guanine(966)-N(2))-methyltransferase RsmD"/>
    <property type="match status" value="1"/>
</dbReference>
<protein>
    <submittedName>
        <fullName evidence="3">16S rRNA (Guanine(966)-N(2))-methyltransferase RsmD</fullName>
        <ecNumber evidence="3">2.1.1.171</ecNumber>
    </submittedName>
</protein>
<dbReference type="SUPFAM" id="SSF53335">
    <property type="entry name" value="S-adenosyl-L-methionine-dependent methyltransferases"/>
    <property type="match status" value="1"/>
</dbReference>
<dbReference type="PANTHER" id="PTHR43542:SF1">
    <property type="entry name" value="METHYLTRANSFERASE"/>
    <property type="match status" value="1"/>
</dbReference>
<evidence type="ECO:0000256" key="1">
    <source>
        <dbReference type="ARBA" id="ARBA00022603"/>
    </source>
</evidence>
<dbReference type="OrthoDB" id="9803017at2"/>
<keyword evidence="2 3" id="KW-0808">Transferase</keyword>
<proteinExistence type="predicted"/>
<evidence type="ECO:0000313" key="3">
    <source>
        <dbReference type="EMBL" id="RRJ86183.1"/>
    </source>
</evidence>
<name>A0A3P3VZS9_9MICO</name>
<dbReference type="InterPro" id="IPR002052">
    <property type="entry name" value="DNA_methylase_N6_adenine_CS"/>
</dbReference>
<comment type="caution">
    <text evidence="3">The sequence shown here is derived from an EMBL/GenBank/DDBJ whole genome shotgun (WGS) entry which is preliminary data.</text>
</comment>
<dbReference type="Proteomes" id="UP000274391">
    <property type="component" value="Unassembled WGS sequence"/>
</dbReference>
<dbReference type="GO" id="GO:0003676">
    <property type="term" value="F:nucleic acid binding"/>
    <property type="evidence" value="ECO:0007669"/>
    <property type="project" value="InterPro"/>
</dbReference>
<reference evidence="3 4" key="1">
    <citation type="submission" date="2018-11" db="EMBL/GenBank/DDBJ databases">
        <title>YIM 102482-1 draft genome.</title>
        <authorList>
            <person name="Li G."/>
            <person name="Jiang Y."/>
        </authorList>
    </citation>
    <scope>NUCLEOTIDE SEQUENCE [LARGE SCALE GENOMIC DNA]</scope>
    <source>
        <strain evidence="3 4">YIM 102482-1</strain>
    </source>
</reference>
<sequence length="186" mass="19884">MTRIIAGAAAALRLDVPGRGTRPTSDKVREALFSSLESSFEFDGARVLDLYAGSGSLALESVSRGAERAVLVEQAASAAALARKNSDAVLARVPTARIEVVTSAVRRFLEGTLDEFDLVFADPPYELSNADLGIDLALLAPRLSPDALVVVERAARSGEVPLPEGLVLWRRRDYGDTALHFLEPVP</sequence>
<dbReference type="Gene3D" id="3.40.50.150">
    <property type="entry name" value="Vaccinia Virus protein VP39"/>
    <property type="match status" value="1"/>
</dbReference>
<dbReference type="PIRSF" id="PIRSF004553">
    <property type="entry name" value="CHP00095"/>
    <property type="match status" value="1"/>
</dbReference>
<dbReference type="AlphaFoldDB" id="A0A3P3VZS9"/>
<dbReference type="RefSeq" id="WP_124972968.1">
    <property type="nucleotide sequence ID" value="NZ_RQVS01000011.1"/>
</dbReference>
<dbReference type="CDD" id="cd02440">
    <property type="entry name" value="AdoMet_MTases"/>
    <property type="match status" value="1"/>
</dbReference>
<gene>
    <name evidence="3" type="primary">rsmD</name>
    <name evidence="3" type="ORF">EG850_09745</name>
</gene>
<keyword evidence="4" id="KW-1185">Reference proteome</keyword>
<dbReference type="InterPro" id="IPR004398">
    <property type="entry name" value="RNA_MeTrfase_RsmD"/>
</dbReference>
<dbReference type="PROSITE" id="PS00092">
    <property type="entry name" value="N6_MTASE"/>
    <property type="match status" value="1"/>
</dbReference>
<dbReference type="InterPro" id="IPR029063">
    <property type="entry name" value="SAM-dependent_MTases_sf"/>
</dbReference>
<dbReference type="EC" id="2.1.1.171" evidence="3"/>
<evidence type="ECO:0000256" key="2">
    <source>
        <dbReference type="ARBA" id="ARBA00022679"/>
    </source>
</evidence>
<evidence type="ECO:0000313" key="4">
    <source>
        <dbReference type="Proteomes" id="UP000274391"/>
    </source>
</evidence>
<dbReference type="GO" id="GO:0052913">
    <property type="term" value="F:16S rRNA (guanine(966)-N(2))-methyltransferase activity"/>
    <property type="evidence" value="ECO:0007669"/>
    <property type="project" value="UniProtKB-EC"/>
</dbReference>
<dbReference type="PANTHER" id="PTHR43542">
    <property type="entry name" value="METHYLTRANSFERASE"/>
    <property type="match status" value="1"/>
</dbReference>
<keyword evidence="1 3" id="KW-0489">Methyltransferase</keyword>
<dbReference type="Pfam" id="PF03602">
    <property type="entry name" value="Cons_hypoth95"/>
    <property type="match status" value="1"/>
</dbReference>
<dbReference type="EMBL" id="RQVS01000011">
    <property type="protein sequence ID" value="RRJ86183.1"/>
    <property type="molecule type" value="Genomic_DNA"/>
</dbReference>
<accession>A0A3P3VZS9</accession>